<evidence type="ECO:0000313" key="2">
    <source>
        <dbReference type="Proteomes" id="UP001597061"/>
    </source>
</evidence>
<reference evidence="2" key="1">
    <citation type="journal article" date="2019" name="Int. J. Syst. Evol. Microbiol.">
        <title>The Global Catalogue of Microorganisms (GCM) 10K type strain sequencing project: providing services to taxonomists for standard genome sequencing and annotation.</title>
        <authorList>
            <consortium name="The Broad Institute Genomics Platform"/>
            <consortium name="The Broad Institute Genome Sequencing Center for Infectious Disease"/>
            <person name="Wu L."/>
            <person name="Ma J."/>
        </authorList>
    </citation>
    <scope>NUCLEOTIDE SEQUENCE [LARGE SCALE GENOMIC DNA]</scope>
    <source>
        <strain evidence="2">CCUG 62414</strain>
    </source>
</reference>
<dbReference type="EMBL" id="JBHTJI010000042">
    <property type="protein sequence ID" value="MFD0991490.1"/>
    <property type="molecule type" value="Genomic_DNA"/>
</dbReference>
<name>A0ABW3JNN0_9FLAO</name>
<organism evidence="1 2">
    <name type="scientific">Mariniflexile jejuense</name>
    <dbReference type="NCBI Taxonomy" id="1173582"/>
    <lineage>
        <taxon>Bacteria</taxon>
        <taxon>Pseudomonadati</taxon>
        <taxon>Bacteroidota</taxon>
        <taxon>Flavobacteriia</taxon>
        <taxon>Flavobacteriales</taxon>
        <taxon>Flavobacteriaceae</taxon>
        <taxon>Mariniflexile</taxon>
    </lineage>
</organism>
<comment type="caution">
    <text evidence="1">The sequence shown here is derived from an EMBL/GenBank/DDBJ whole genome shotgun (WGS) entry which is preliminary data.</text>
</comment>
<sequence length="241" mass="27813">MCTVTIIPKGNTDFVLTSNRDEAPNRKSLPPKIYLENDTKLLFPMDELSGGTWVGLSEKNRVVCTLNGGFVKHEHKQNYRKSRGIVTIDFLLSENLLSTIETYNLENIEPFTMVLIDWNLTLKFYELVWDGETKHLVKLPLEPKIWSSSTLYNKTMKEERLQWFEDFKVASPLDAQSLLKFHKTTAINNKDYGIVMNRGFVKTTSITQIEKFDESFEMYHENLQNGTISSKTFKLSQVVNG</sequence>
<keyword evidence="2" id="KW-1185">Reference proteome</keyword>
<gene>
    <name evidence="1" type="ORF">ACFQ1R_15430</name>
</gene>
<dbReference type="PANTHER" id="PTHR17985">
    <property type="entry name" value="SER/THR-RICH PROTEIN T10 IN DGCR REGION"/>
    <property type="match status" value="1"/>
</dbReference>
<evidence type="ECO:0000313" key="1">
    <source>
        <dbReference type="EMBL" id="MFD0991490.1"/>
    </source>
</evidence>
<dbReference type="PANTHER" id="PTHR17985:SF8">
    <property type="entry name" value="TRANSPORT AND GOLGI ORGANIZATION PROTEIN 2 HOMOLOG"/>
    <property type="match status" value="1"/>
</dbReference>
<dbReference type="Pfam" id="PF05742">
    <property type="entry name" value="TANGO2"/>
    <property type="match status" value="1"/>
</dbReference>
<dbReference type="Proteomes" id="UP001597061">
    <property type="component" value="Unassembled WGS sequence"/>
</dbReference>
<proteinExistence type="predicted"/>
<dbReference type="InterPro" id="IPR008551">
    <property type="entry name" value="TANGO2"/>
</dbReference>
<protein>
    <submittedName>
        <fullName evidence="1">NRDE family protein</fullName>
    </submittedName>
</protein>
<dbReference type="RefSeq" id="WP_379927167.1">
    <property type="nucleotide sequence ID" value="NZ_JBHTJI010000042.1"/>
</dbReference>
<accession>A0ABW3JNN0</accession>